<evidence type="ECO:0000313" key="3">
    <source>
        <dbReference type="Proteomes" id="UP001066276"/>
    </source>
</evidence>
<name>A0AAV7QZ85_PLEWA</name>
<dbReference type="EMBL" id="JANPWB010000010">
    <property type="protein sequence ID" value="KAJ1144737.1"/>
    <property type="molecule type" value="Genomic_DNA"/>
</dbReference>
<evidence type="ECO:0000256" key="1">
    <source>
        <dbReference type="SAM" id="MobiDB-lite"/>
    </source>
</evidence>
<organism evidence="2 3">
    <name type="scientific">Pleurodeles waltl</name>
    <name type="common">Iberian ribbed newt</name>
    <dbReference type="NCBI Taxonomy" id="8319"/>
    <lineage>
        <taxon>Eukaryota</taxon>
        <taxon>Metazoa</taxon>
        <taxon>Chordata</taxon>
        <taxon>Craniata</taxon>
        <taxon>Vertebrata</taxon>
        <taxon>Euteleostomi</taxon>
        <taxon>Amphibia</taxon>
        <taxon>Batrachia</taxon>
        <taxon>Caudata</taxon>
        <taxon>Salamandroidea</taxon>
        <taxon>Salamandridae</taxon>
        <taxon>Pleurodelinae</taxon>
        <taxon>Pleurodeles</taxon>
    </lineage>
</organism>
<reference evidence="2" key="1">
    <citation type="journal article" date="2022" name="bioRxiv">
        <title>Sequencing and chromosome-scale assembly of the giantPleurodeles waltlgenome.</title>
        <authorList>
            <person name="Brown T."/>
            <person name="Elewa A."/>
            <person name="Iarovenko S."/>
            <person name="Subramanian E."/>
            <person name="Araus A.J."/>
            <person name="Petzold A."/>
            <person name="Susuki M."/>
            <person name="Suzuki K.-i.T."/>
            <person name="Hayashi T."/>
            <person name="Toyoda A."/>
            <person name="Oliveira C."/>
            <person name="Osipova E."/>
            <person name="Leigh N.D."/>
            <person name="Simon A."/>
            <person name="Yun M.H."/>
        </authorList>
    </citation>
    <scope>NUCLEOTIDE SEQUENCE</scope>
    <source>
        <strain evidence="2">20211129_DDA</strain>
        <tissue evidence="2">Liver</tissue>
    </source>
</reference>
<dbReference type="Proteomes" id="UP001066276">
    <property type="component" value="Chromosome 6"/>
</dbReference>
<keyword evidence="3" id="KW-1185">Reference proteome</keyword>
<comment type="caution">
    <text evidence="2">The sequence shown here is derived from an EMBL/GenBank/DDBJ whole genome shotgun (WGS) entry which is preliminary data.</text>
</comment>
<feature type="region of interest" description="Disordered" evidence="1">
    <location>
        <begin position="65"/>
        <end position="85"/>
    </location>
</feature>
<gene>
    <name evidence="2" type="ORF">NDU88_011034</name>
</gene>
<dbReference type="AlphaFoldDB" id="A0AAV7QZ85"/>
<proteinExistence type="predicted"/>
<evidence type="ECO:0000313" key="2">
    <source>
        <dbReference type="EMBL" id="KAJ1144737.1"/>
    </source>
</evidence>
<protein>
    <submittedName>
        <fullName evidence="2">Uncharacterized protein</fullName>
    </submittedName>
</protein>
<accession>A0AAV7QZ85</accession>
<sequence>MRPAGLRQARWPGRRRVLQAKGQRVARRDLGRAPAVDPCRRGADGALLIKEEDIRSYLVDLVRSDSRDWGPNRDGAGPTAGVQSP</sequence>
<feature type="region of interest" description="Disordered" evidence="1">
    <location>
        <begin position="1"/>
        <end position="25"/>
    </location>
</feature>